<feature type="chain" id="PRO_5016596162" evidence="4">
    <location>
        <begin position="16"/>
        <end position="138"/>
    </location>
</feature>
<dbReference type="InterPro" id="IPR002172">
    <property type="entry name" value="LDrepeatLR_classA_rpt"/>
</dbReference>
<evidence type="ECO:0000256" key="4">
    <source>
        <dbReference type="SAM" id="SignalP"/>
    </source>
</evidence>
<sequence>MRWLCVLSLIELVAGVATVQAGACPAHTFTCDDGSCIPEDWVGDGEADCDDRSDEVGHTTATTNRTKEEDPFDEIVTLPTRSQLRSSKERHSSTESPKDCPYEHQLRVDECGEPILLFLHDVNAIYFENTSLLADKET</sequence>
<dbReference type="Proteomes" id="UP000252519">
    <property type="component" value="Unassembled WGS sequence"/>
</dbReference>
<proteinExistence type="predicted"/>
<evidence type="ECO:0000256" key="2">
    <source>
        <dbReference type="PROSITE-ProRule" id="PRU00124"/>
    </source>
</evidence>
<reference evidence="5 6" key="1">
    <citation type="submission" date="2014-10" db="EMBL/GenBank/DDBJ databases">
        <title>Draft genome of the hookworm Ancylostoma caninum.</title>
        <authorList>
            <person name="Mitreva M."/>
        </authorList>
    </citation>
    <scope>NUCLEOTIDE SEQUENCE [LARGE SCALE GENOMIC DNA]</scope>
    <source>
        <strain evidence="5 6">Baltimore</strain>
    </source>
</reference>
<dbReference type="AlphaFoldDB" id="A0A368F357"/>
<dbReference type="PANTHER" id="PTHR37431">
    <property type="entry name" value="PROTEIN CBG06927"/>
    <property type="match status" value="1"/>
</dbReference>
<dbReference type="PROSITE" id="PS50068">
    <property type="entry name" value="LDLRA_2"/>
    <property type="match status" value="1"/>
</dbReference>
<dbReference type="PANTHER" id="PTHR37431:SF5">
    <property type="entry name" value="PROTEIN CBG06905"/>
    <property type="match status" value="1"/>
</dbReference>
<evidence type="ECO:0000256" key="3">
    <source>
        <dbReference type="SAM" id="MobiDB-lite"/>
    </source>
</evidence>
<dbReference type="InterPro" id="IPR036055">
    <property type="entry name" value="LDL_receptor-like_sf"/>
</dbReference>
<feature type="compositionally biased region" description="Basic and acidic residues" evidence="3">
    <location>
        <begin position="86"/>
        <end position="102"/>
    </location>
</feature>
<evidence type="ECO:0000256" key="1">
    <source>
        <dbReference type="ARBA" id="ARBA00023157"/>
    </source>
</evidence>
<feature type="disulfide bond" evidence="2">
    <location>
        <begin position="24"/>
        <end position="36"/>
    </location>
</feature>
<gene>
    <name evidence="5" type="ORF">ANCCAN_28944</name>
</gene>
<keyword evidence="4" id="KW-0732">Signal</keyword>
<protein>
    <submittedName>
        <fullName evidence="5">Low-density lipoprotein receptor domain class A</fullName>
    </submittedName>
</protein>
<keyword evidence="5" id="KW-0675">Receptor</keyword>
<accession>A0A368F357</accession>
<dbReference type="SUPFAM" id="SSF57424">
    <property type="entry name" value="LDL receptor-like module"/>
    <property type="match status" value="1"/>
</dbReference>
<dbReference type="OrthoDB" id="9991628at2759"/>
<keyword evidence="5" id="KW-0449">Lipoprotein</keyword>
<dbReference type="CDD" id="cd00112">
    <property type="entry name" value="LDLa"/>
    <property type="match status" value="1"/>
</dbReference>
<name>A0A368F357_ANCCA</name>
<organism evidence="5 6">
    <name type="scientific">Ancylostoma caninum</name>
    <name type="common">Dog hookworm</name>
    <dbReference type="NCBI Taxonomy" id="29170"/>
    <lineage>
        <taxon>Eukaryota</taxon>
        <taxon>Metazoa</taxon>
        <taxon>Ecdysozoa</taxon>
        <taxon>Nematoda</taxon>
        <taxon>Chromadorea</taxon>
        <taxon>Rhabditida</taxon>
        <taxon>Rhabditina</taxon>
        <taxon>Rhabditomorpha</taxon>
        <taxon>Strongyloidea</taxon>
        <taxon>Ancylostomatidae</taxon>
        <taxon>Ancylostomatinae</taxon>
        <taxon>Ancylostoma</taxon>
    </lineage>
</organism>
<dbReference type="Pfam" id="PF00057">
    <property type="entry name" value="Ldl_recept_a"/>
    <property type="match status" value="1"/>
</dbReference>
<feature type="signal peptide" evidence="4">
    <location>
        <begin position="1"/>
        <end position="15"/>
    </location>
</feature>
<dbReference type="SMART" id="SM00192">
    <property type="entry name" value="LDLa"/>
    <property type="match status" value="1"/>
</dbReference>
<keyword evidence="1 2" id="KW-1015">Disulfide bond</keyword>
<evidence type="ECO:0000313" key="6">
    <source>
        <dbReference type="Proteomes" id="UP000252519"/>
    </source>
</evidence>
<dbReference type="EMBL" id="JOJR01012467">
    <property type="protein sequence ID" value="RCN25345.1"/>
    <property type="molecule type" value="Genomic_DNA"/>
</dbReference>
<evidence type="ECO:0000313" key="5">
    <source>
        <dbReference type="EMBL" id="RCN25345.1"/>
    </source>
</evidence>
<dbReference type="STRING" id="29170.A0A368F357"/>
<feature type="disulfide bond" evidence="2">
    <location>
        <begin position="31"/>
        <end position="49"/>
    </location>
</feature>
<comment type="caution">
    <text evidence="2">Lacks conserved residue(s) required for the propagation of feature annotation.</text>
</comment>
<dbReference type="Gene3D" id="4.10.400.10">
    <property type="entry name" value="Low-density Lipoprotein Receptor"/>
    <property type="match status" value="1"/>
</dbReference>
<keyword evidence="6" id="KW-1185">Reference proteome</keyword>
<comment type="caution">
    <text evidence="5">The sequence shown here is derived from an EMBL/GenBank/DDBJ whole genome shotgun (WGS) entry which is preliminary data.</text>
</comment>
<feature type="region of interest" description="Disordered" evidence="3">
    <location>
        <begin position="47"/>
        <end position="102"/>
    </location>
</feature>